<protein>
    <submittedName>
        <fullName evidence="2">Uncharacterized protein</fullName>
    </submittedName>
</protein>
<proteinExistence type="predicted"/>
<dbReference type="AlphaFoldDB" id="A0A1B6G037"/>
<sequence length="105" mass="11387">TLSRGIREPARSSKKDGLRDWRGNREGGGGIGSSQVPGTSPCHPVVQSTVKFTFLRLRSVLGSVSVDEARDRGLRGTSCAEAEAKLEREAQLFQRCMWAAVVSNL</sequence>
<feature type="non-terminal residue" evidence="2">
    <location>
        <position position="105"/>
    </location>
</feature>
<name>A0A1B6G037_9HEMI</name>
<organism evidence="2">
    <name type="scientific">Cuerna arida</name>
    <dbReference type="NCBI Taxonomy" id="1464854"/>
    <lineage>
        <taxon>Eukaryota</taxon>
        <taxon>Metazoa</taxon>
        <taxon>Ecdysozoa</taxon>
        <taxon>Arthropoda</taxon>
        <taxon>Hexapoda</taxon>
        <taxon>Insecta</taxon>
        <taxon>Pterygota</taxon>
        <taxon>Neoptera</taxon>
        <taxon>Paraneoptera</taxon>
        <taxon>Hemiptera</taxon>
        <taxon>Auchenorrhyncha</taxon>
        <taxon>Membracoidea</taxon>
        <taxon>Cicadellidae</taxon>
        <taxon>Cicadellinae</taxon>
        <taxon>Proconiini</taxon>
        <taxon>Cuerna</taxon>
    </lineage>
</organism>
<accession>A0A1B6G037</accession>
<feature type="compositionally biased region" description="Basic and acidic residues" evidence="1">
    <location>
        <begin position="1"/>
        <end position="25"/>
    </location>
</feature>
<feature type="region of interest" description="Disordered" evidence="1">
    <location>
        <begin position="1"/>
        <end position="41"/>
    </location>
</feature>
<reference evidence="2" key="1">
    <citation type="submission" date="2015-11" db="EMBL/GenBank/DDBJ databases">
        <title>De novo transcriptome assembly of four potential Pierce s Disease insect vectors from Arizona vineyards.</title>
        <authorList>
            <person name="Tassone E.E."/>
        </authorList>
    </citation>
    <scope>NUCLEOTIDE SEQUENCE</scope>
</reference>
<evidence type="ECO:0000313" key="2">
    <source>
        <dbReference type="EMBL" id="JAS55809.1"/>
    </source>
</evidence>
<feature type="non-terminal residue" evidence="2">
    <location>
        <position position="1"/>
    </location>
</feature>
<evidence type="ECO:0000256" key="1">
    <source>
        <dbReference type="SAM" id="MobiDB-lite"/>
    </source>
</evidence>
<gene>
    <name evidence="2" type="ORF">g.47340</name>
</gene>
<dbReference type="EMBL" id="GECZ01013960">
    <property type="protein sequence ID" value="JAS55809.1"/>
    <property type="molecule type" value="Transcribed_RNA"/>
</dbReference>